<dbReference type="KEGG" id="amuc:Pan181_22460"/>
<dbReference type="InterPro" id="IPR006710">
    <property type="entry name" value="Glyco_hydro_43"/>
</dbReference>
<reference evidence="7 8" key="1">
    <citation type="submission" date="2019-02" db="EMBL/GenBank/DDBJ databases">
        <title>Deep-cultivation of Planctomycetes and their phenomic and genomic characterization uncovers novel biology.</title>
        <authorList>
            <person name="Wiegand S."/>
            <person name="Jogler M."/>
            <person name="Boedeker C."/>
            <person name="Pinto D."/>
            <person name="Vollmers J."/>
            <person name="Rivas-Marin E."/>
            <person name="Kohn T."/>
            <person name="Peeters S.H."/>
            <person name="Heuer A."/>
            <person name="Rast P."/>
            <person name="Oberbeckmann S."/>
            <person name="Bunk B."/>
            <person name="Jeske O."/>
            <person name="Meyerdierks A."/>
            <person name="Storesund J.E."/>
            <person name="Kallscheuer N."/>
            <person name="Luecker S."/>
            <person name="Lage O.M."/>
            <person name="Pohl T."/>
            <person name="Merkel B.J."/>
            <person name="Hornburger P."/>
            <person name="Mueller R.-W."/>
            <person name="Bruemmer F."/>
            <person name="Labrenz M."/>
            <person name="Spormann A.M."/>
            <person name="Op den Camp H."/>
            <person name="Overmann J."/>
            <person name="Amann R."/>
            <person name="Jetten M.S.M."/>
            <person name="Mascher T."/>
            <person name="Medema M.H."/>
            <person name="Devos D.P."/>
            <person name="Kaster A.-K."/>
            <person name="Ovreas L."/>
            <person name="Rohde M."/>
            <person name="Galperin M.Y."/>
            <person name="Jogler C."/>
        </authorList>
    </citation>
    <scope>NUCLEOTIDE SEQUENCE [LARGE SCALE GENOMIC DNA]</scope>
    <source>
        <strain evidence="7 8">Pan181</strain>
    </source>
</reference>
<dbReference type="AlphaFoldDB" id="A0A518AMT6"/>
<dbReference type="EMBL" id="CP036278">
    <property type="protein sequence ID" value="QDU56044.1"/>
    <property type="molecule type" value="Genomic_DNA"/>
</dbReference>
<keyword evidence="6" id="KW-0732">Signal</keyword>
<dbReference type="Gene3D" id="2.115.10.20">
    <property type="entry name" value="Glycosyl hydrolase domain, family 43"/>
    <property type="match status" value="1"/>
</dbReference>
<dbReference type="CDD" id="cd08981">
    <property type="entry name" value="GH43_Bt1873-like"/>
    <property type="match status" value="1"/>
</dbReference>
<evidence type="ECO:0000256" key="2">
    <source>
        <dbReference type="ARBA" id="ARBA00009865"/>
    </source>
</evidence>
<protein>
    <submittedName>
        <fullName evidence="7">Glycosyl hydrolases family 43</fullName>
    </submittedName>
</protein>
<dbReference type="InterPro" id="IPR050727">
    <property type="entry name" value="GH43_arabinanases"/>
</dbReference>
<dbReference type="PANTHER" id="PTHR43301">
    <property type="entry name" value="ARABINAN ENDO-1,5-ALPHA-L-ARABINOSIDASE"/>
    <property type="match status" value="1"/>
</dbReference>
<evidence type="ECO:0000313" key="8">
    <source>
        <dbReference type="Proteomes" id="UP000315750"/>
    </source>
</evidence>
<evidence type="ECO:0000256" key="5">
    <source>
        <dbReference type="RuleBase" id="RU361187"/>
    </source>
</evidence>
<proteinExistence type="inferred from homology"/>
<dbReference type="OrthoDB" id="9763933at2"/>
<accession>A0A518AMT6</accession>
<gene>
    <name evidence="7" type="ORF">Pan181_22460</name>
</gene>
<evidence type="ECO:0000256" key="3">
    <source>
        <dbReference type="ARBA" id="ARBA00022801"/>
    </source>
</evidence>
<comment type="pathway">
    <text evidence="1">Glycan metabolism; L-arabinan degradation.</text>
</comment>
<feature type="signal peptide" evidence="6">
    <location>
        <begin position="1"/>
        <end position="22"/>
    </location>
</feature>
<dbReference type="GO" id="GO:0004553">
    <property type="term" value="F:hydrolase activity, hydrolyzing O-glycosyl compounds"/>
    <property type="evidence" value="ECO:0007669"/>
    <property type="project" value="InterPro"/>
</dbReference>
<dbReference type="SUPFAM" id="SSF75005">
    <property type="entry name" value="Arabinanase/levansucrase/invertase"/>
    <property type="match status" value="1"/>
</dbReference>
<evidence type="ECO:0000256" key="1">
    <source>
        <dbReference type="ARBA" id="ARBA00004834"/>
    </source>
</evidence>
<sequence length="341" mass="38172" precursor="true">MLVLSRLLLLALVLCIGDMAFAQDTPSPQRPRRFEPPAGPLSLADVRLRDVCILPDAKSKTYYMIGSRGPRIWQYTSTDLRTWEGPQMIYEVPERAWGDVDVRGIWAPELHAYRGSYYLFLTYDTRTLLPEQWRNWRPRVIRGSTVLKSDSPSGPFTALAPRSTPPTDMMTLDGTLLVEDGKPAMVFCHEWVQITVGTIEYVPLTDDLSRATGEPVRLFSADQAPWPRRGSEGGYVTDGPSFHRSKSGKLFMIWSSFAGGGYTTGLSISDSGKLAGPWRHQAEPLYTKDGGHGFLFTTFDDQLMMVLHSPNGPASETRPRMFRMIDTGETLKLGDEFLAAE</sequence>
<evidence type="ECO:0000256" key="6">
    <source>
        <dbReference type="SAM" id="SignalP"/>
    </source>
</evidence>
<keyword evidence="4 5" id="KW-0326">Glycosidase</keyword>
<comment type="similarity">
    <text evidence="2 5">Belongs to the glycosyl hydrolase 43 family.</text>
</comment>
<keyword evidence="8" id="KW-1185">Reference proteome</keyword>
<feature type="chain" id="PRO_5022044716" evidence="6">
    <location>
        <begin position="23"/>
        <end position="341"/>
    </location>
</feature>
<dbReference type="RefSeq" id="WP_145246808.1">
    <property type="nucleotide sequence ID" value="NZ_CP036278.1"/>
</dbReference>
<dbReference type="Pfam" id="PF04616">
    <property type="entry name" value="Glyco_hydro_43"/>
    <property type="match status" value="1"/>
</dbReference>
<dbReference type="InterPro" id="IPR023296">
    <property type="entry name" value="Glyco_hydro_beta-prop_sf"/>
</dbReference>
<dbReference type="GO" id="GO:0005975">
    <property type="term" value="P:carbohydrate metabolic process"/>
    <property type="evidence" value="ECO:0007669"/>
    <property type="project" value="InterPro"/>
</dbReference>
<evidence type="ECO:0000256" key="4">
    <source>
        <dbReference type="ARBA" id="ARBA00023295"/>
    </source>
</evidence>
<name>A0A518AMT6_9BACT</name>
<dbReference type="PANTHER" id="PTHR43301:SF3">
    <property type="entry name" value="ARABINAN ENDO-1,5-ALPHA-L-ARABINOSIDASE A-RELATED"/>
    <property type="match status" value="1"/>
</dbReference>
<organism evidence="7 8">
    <name type="scientific">Aeoliella mucimassa</name>
    <dbReference type="NCBI Taxonomy" id="2527972"/>
    <lineage>
        <taxon>Bacteria</taxon>
        <taxon>Pseudomonadati</taxon>
        <taxon>Planctomycetota</taxon>
        <taxon>Planctomycetia</taxon>
        <taxon>Pirellulales</taxon>
        <taxon>Lacipirellulaceae</taxon>
        <taxon>Aeoliella</taxon>
    </lineage>
</organism>
<evidence type="ECO:0000313" key="7">
    <source>
        <dbReference type="EMBL" id="QDU56044.1"/>
    </source>
</evidence>
<dbReference type="Proteomes" id="UP000315750">
    <property type="component" value="Chromosome"/>
</dbReference>
<keyword evidence="3 5" id="KW-0378">Hydrolase</keyword>